<evidence type="ECO:0000313" key="7">
    <source>
        <dbReference type="EMBL" id="MBU3851738.1"/>
    </source>
</evidence>
<feature type="transmembrane region" description="Helical" evidence="6">
    <location>
        <begin position="82"/>
        <end position="101"/>
    </location>
</feature>
<dbReference type="GO" id="GO:0022857">
    <property type="term" value="F:transmembrane transporter activity"/>
    <property type="evidence" value="ECO:0007669"/>
    <property type="project" value="InterPro"/>
</dbReference>
<protein>
    <submittedName>
        <fullName evidence="7">APC family permease</fullName>
    </submittedName>
</protein>
<organism evidence="7 8">
    <name type="scientific">Candidatus Paralactobacillus gallistercoris</name>
    <dbReference type="NCBI Taxonomy" id="2838724"/>
    <lineage>
        <taxon>Bacteria</taxon>
        <taxon>Bacillati</taxon>
        <taxon>Bacillota</taxon>
        <taxon>Bacilli</taxon>
        <taxon>Lactobacillales</taxon>
        <taxon>Lactobacillaceae</taxon>
        <taxon>Lactobacillus</taxon>
    </lineage>
</organism>
<evidence type="ECO:0000256" key="1">
    <source>
        <dbReference type="ARBA" id="ARBA00004651"/>
    </source>
</evidence>
<feature type="transmembrane region" description="Helical" evidence="6">
    <location>
        <begin position="7"/>
        <end position="27"/>
    </location>
</feature>
<dbReference type="PANTHER" id="PTHR42770">
    <property type="entry name" value="AMINO ACID TRANSPORTER-RELATED"/>
    <property type="match status" value="1"/>
</dbReference>
<dbReference type="InterPro" id="IPR002293">
    <property type="entry name" value="AA/rel_permease1"/>
</dbReference>
<dbReference type="PANTHER" id="PTHR42770:SF7">
    <property type="entry name" value="MEMBRANE PROTEIN"/>
    <property type="match status" value="1"/>
</dbReference>
<keyword evidence="4 6" id="KW-1133">Transmembrane helix</keyword>
<dbReference type="AlphaFoldDB" id="A0A948TJD9"/>
<reference evidence="7" key="1">
    <citation type="journal article" date="2021" name="PeerJ">
        <title>Extensive microbial diversity within the chicken gut microbiome revealed by metagenomics and culture.</title>
        <authorList>
            <person name="Gilroy R."/>
            <person name="Ravi A."/>
            <person name="Getino M."/>
            <person name="Pursley I."/>
            <person name="Horton D.L."/>
            <person name="Alikhan N.F."/>
            <person name="Baker D."/>
            <person name="Gharbi K."/>
            <person name="Hall N."/>
            <person name="Watson M."/>
            <person name="Adriaenssens E.M."/>
            <person name="Foster-Nyarko E."/>
            <person name="Jarju S."/>
            <person name="Secka A."/>
            <person name="Antonio M."/>
            <person name="Oren A."/>
            <person name="Chaudhuri R.R."/>
            <person name="La Ragione R."/>
            <person name="Hildebrand F."/>
            <person name="Pallen M.J."/>
        </authorList>
    </citation>
    <scope>NUCLEOTIDE SEQUENCE</scope>
    <source>
        <strain evidence="7">F6-6636</strain>
    </source>
</reference>
<evidence type="ECO:0000256" key="5">
    <source>
        <dbReference type="ARBA" id="ARBA00023136"/>
    </source>
</evidence>
<name>A0A948TJD9_9LACO</name>
<dbReference type="GO" id="GO:0005886">
    <property type="term" value="C:plasma membrane"/>
    <property type="evidence" value="ECO:0007669"/>
    <property type="project" value="UniProtKB-SubCell"/>
</dbReference>
<evidence type="ECO:0000256" key="6">
    <source>
        <dbReference type="SAM" id="Phobius"/>
    </source>
</evidence>
<feature type="transmembrane region" description="Helical" evidence="6">
    <location>
        <begin position="382"/>
        <end position="399"/>
    </location>
</feature>
<dbReference type="Proteomes" id="UP000777303">
    <property type="component" value="Unassembled WGS sequence"/>
</dbReference>
<feature type="transmembrane region" description="Helical" evidence="6">
    <location>
        <begin position="39"/>
        <end position="61"/>
    </location>
</feature>
<dbReference type="PIRSF" id="PIRSF006060">
    <property type="entry name" value="AA_transporter"/>
    <property type="match status" value="1"/>
</dbReference>
<evidence type="ECO:0000256" key="3">
    <source>
        <dbReference type="ARBA" id="ARBA00022692"/>
    </source>
</evidence>
<feature type="transmembrane region" description="Helical" evidence="6">
    <location>
        <begin position="121"/>
        <end position="142"/>
    </location>
</feature>
<dbReference type="InterPro" id="IPR050367">
    <property type="entry name" value="APC_superfamily"/>
</dbReference>
<evidence type="ECO:0000256" key="2">
    <source>
        <dbReference type="ARBA" id="ARBA00022475"/>
    </source>
</evidence>
<feature type="transmembrane region" description="Helical" evidence="6">
    <location>
        <begin position="267"/>
        <end position="296"/>
    </location>
</feature>
<accession>A0A948TJD9</accession>
<keyword evidence="3 6" id="KW-0812">Transmembrane</keyword>
<proteinExistence type="predicted"/>
<dbReference type="EMBL" id="JAHLFS010000047">
    <property type="protein sequence ID" value="MBU3851738.1"/>
    <property type="molecule type" value="Genomic_DNA"/>
</dbReference>
<feature type="transmembrane region" description="Helical" evidence="6">
    <location>
        <begin position="154"/>
        <end position="172"/>
    </location>
</feature>
<keyword evidence="2" id="KW-1003">Cell membrane</keyword>
<dbReference type="Gene3D" id="1.20.1740.10">
    <property type="entry name" value="Amino acid/polyamine transporter I"/>
    <property type="match status" value="1"/>
</dbReference>
<feature type="transmembrane region" description="Helical" evidence="6">
    <location>
        <begin position="222"/>
        <end position="247"/>
    </location>
</feature>
<dbReference type="Pfam" id="PF13520">
    <property type="entry name" value="AA_permease_2"/>
    <property type="match status" value="1"/>
</dbReference>
<gene>
    <name evidence="7" type="ORF">H9901_03465</name>
</gene>
<evidence type="ECO:0000313" key="8">
    <source>
        <dbReference type="Proteomes" id="UP000777303"/>
    </source>
</evidence>
<feature type="transmembrane region" description="Helical" evidence="6">
    <location>
        <begin position="317"/>
        <end position="335"/>
    </location>
</feature>
<sequence>MPSSKKLGFMSVFFLGINGIVGSAIFLMPGKIYAKSGNVSIGLVFISAIMVLSLALCYADLASRFTQNGAAWLYSYNAFGRFVGFEVGFFTWMLGVITLATETCAFIETLGTMMPIFNNDWVYSICAIAIIVILAIINLCGVKSFSFVDNFSSIIKLLVLVGFIVIGLFFMHVANFKAGHSIHLTFNNFNSAFGSGFYMFTGFSLLPIAAAKMNNPKKNLPVALISVILASAIVYAGVQAVAIGILGKHISGSVAPLAAAFKQIFGIVGDLAIVIGMAVSILGVAISVSFSTPITASSLAIEHQLLPNFFGKSLKNGAPWAAIVLTSVVGIALALSHNYLFLASCVVFVSVMQYIPTVFATMKFQNEDKRRHQKTTGWHLPGGKIIPIIALVMTLYMFTSFTTETWIVGIIEWLVSFAIYFVDKKHREEQLANKVTMKN</sequence>
<feature type="transmembrane region" description="Helical" evidence="6">
    <location>
        <begin position="405"/>
        <end position="422"/>
    </location>
</feature>
<keyword evidence="5 6" id="KW-0472">Membrane</keyword>
<comment type="subcellular location">
    <subcellularLocation>
        <location evidence="1">Cell membrane</location>
        <topology evidence="1">Multi-pass membrane protein</topology>
    </subcellularLocation>
</comment>
<feature type="transmembrane region" description="Helical" evidence="6">
    <location>
        <begin position="192"/>
        <end position="210"/>
    </location>
</feature>
<reference evidence="7" key="2">
    <citation type="submission" date="2021-04" db="EMBL/GenBank/DDBJ databases">
        <authorList>
            <person name="Gilroy R."/>
        </authorList>
    </citation>
    <scope>NUCLEOTIDE SEQUENCE</scope>
    <source>
        <strain evidence="7">F6-6636</strain>
    </source>
</reference>
<feature type="transmembrane region" description="Helical" evidence="6">
    <location>
        <begin position="341"/>
        <end position="361"/>
    </location>
</feature>
<comment type="caution">
    <text evidence="7">The sequence shown here is derived from an EMBL/GenBank/DDBJ whole genome shotgun (WGS) entry which is preliminary data.</text>
</comment>
<evidence type="ECO:0000256" key="4">
    <source>
        <dbReference type="ARBA" id="ARBA00022989"/>
    </source>
</evidence>